<comment type="caution">
    <text evidence="1">The sequence shown here is derived from an EMBL/GenBank/DDBJ whole genome shotgun (WGS) entry which is preliminary data.</text>
</comment>
<keyword evidence="2" id="KW-1185">Reference proteome</keyword>
<name>A0ACC0A0Z2_CATRO</name>
<evidence type="ECO:0000313" key="1">
    <source>
        <dbReference type="EMBL" id="KAI5654552.1"/>
    </source>
</evidence>
<organism evidence="1 2">
    <name type="scientific">Catharanthus roseus</name>
    <name type="common">Madagascar periwinkle</name>
    <name type="synonym">Vinca rosea</name>
    <dbReference type="NCBI Taxonomy" id="4058"/>
    <lineage>
        <taxon>Eukaryota</taxon>
        <taxon>Viridiplantae</taxon>
        <taxon>Streptophyta</taxon>
        <taxon>Embryophyta</taxon>
        <taxon>Tracheophyta</taxon>
        <taxon>Spermatophyta</taxon>
        <taxon>Magnoliopsida</taxon>
        <taxon>eudicotyledons</taxon>
        <taxon>Gunneridae</taxon>
        <taxon>Pentapetalae</taxon>
        <taxon>asterids</taxon>
        <taxon>lamiids</taxon>
        <taxon>Gentianales</taxon>
        <taxon>Apocynaceae</taxon>
        <taxon>Rauvolfioideae</taxon>
        <taxon>Vinceae</taxon>
        <taxon>Catharanthinae</taxon>
        <taxon>Catharanthus</taxon>
    </lineage>
</organism>
<evidence type="ECO:0000313" key="2">
    <source>
        <dbReference type="Proteomes" id="UP001060085"/>
    </source>
</evidence>
<dbReference type="EMBL" id="CM044707">
    <property type="protein sequence ID" value="KAI5654552.1"/>
    <property type="molecule type" value="Genomic_DNA"/>
</dbReference>
<proteinExistence type="predicted"/>
<dbReference type="Proteomes" id="UP001060085">
    <property type="component" value="Linkage Group LG07"/>
</dbReference>
<sequence length="184" mass="21100">MWSHRNVLLSITFPLFFLLFHPQIYAKLEANSPLELAKDFCSKRRTSDDRKFCLQVLTKNPKISSAKDNSILLKIAVDAADENAKKTHDYMKTMFESKMINQTIKPVLKECITMYEVVIYELEAIERDLRFGPYGKAEARIALAEVKGCQKLIETNKICDSSISNRNKIAEDFGELVQDIANLF</sequence>
<gene>
    <name evidence="1" type="ORF">M9H77_31739</name>
</gene>
<reference evidence="2" key="1">
    <citation type="journal article" date="2023" name="Nat. Plants">
        <title>Single-cell RNA sequencing provides a high-resolution roadmap for understanding the multicellular compartmentation of specialized metabolism.</title>
        <authorList>
            <person name="Sun S."/>
            <person name="Shen X."/>
            <person name="Li Y."/>
            <person name="Li Y."/>
            <person name="Wang S."/>
            <person name="Li R."/>
            <person name="Zhang H."/>
            <person name="Shen G."/>
            <person name="Guo B."/>
            <person name="Wei J."/>
            <person name="Xu J."/>
            <person name="St-Pierre B."/>
            <person name="Chen S."/>
            <person name="Sun C."/>
        </authorList>
    </citation>
    <scope>NUCLEOTIDE SEQUENCE [LARGE SCALE GENOMIC DNA]</scope>
</reference>
<accession>A0ACC0A0Z2</accession>
<protein>
    <submittedName>
        <fullName evidence="1">Uncharacterized protein</fullName>
    </submittedName>
</protein>